<dbReference type="EMBL" id="OBEH01000002">
    <property type="protein sequence ID" value="SNY99528.1"/>
    <property type="molecule type" value="Genomic_DNA"/>
</dbReference>
<dbReference type="Proteomes" id="UP000219048">
    <property type="component" value="Unassembled WGS sequence"/>
</dbReference>
<sequence length="281" mass="33270">MEFTILLEEFNKELSALRSEKLTVLERANRGIGLCQKTLATMRSEIHGTGPMDSPTEIRFFRDIKSIPLGQLVYYNEVRQCELRLPQLGMKPKLRYIRAERERINNFHNENLEFYRYLREGRNDRDTQFFTRRSWVQFPMVSCNYRYDGLFETSHDLLYAKFMGFERYGNYLLELENNVRSMNRIKTNGAIKDFGQFTFTQSPTAAMELIYAMREAKVINHGDFEIRAFVTFFCEAFNIEIKDPYGLFKQISQRKTKRSKFLQHLMDALLSALDNKDGFIP</sequence>
<dbReference type="InterPro" id="IPR018534">
    <property type="entry name" value="Tet_reg_excision_RteC"/>
</dbReference>
<proteinExistence type="predicted"/>
<dbReference type="RefSeq" id="WP_097045019.1">
    <property type="nucleotide sequence ID" value="NZ_OBEH01000002.1"/>
</dbReference>
<dbReference type="Pfam" id="PF09357">
    <property type="entry name" value="RteC"/>
    <property type="match status" value="1"/>
</dbReference>
<organism evidence="1 2">
    <name type="scientific">Flagellimonas pacifica</name>
    <dbReference type="NCBI Taxonomy" id="1247520"/>
    <lineage>
        <taxon>Bacteria</taxon>
        <taxon>Pseudomonadati</taxon>
        <taxon>Bacteroidota</taxon>
        <taxon>Flavobacteriia</taxon>
        <taxon>Flavobacteriales</taxon>
        <taxon>Flavobacteriaceae</taxon>
        <taxon>Flagellimonas</taxon>
    </lineage>
</organism>
<accession>A0A285MQV7</accession>
<reference evidence="2" key="1">
    <citation type="submission" date="2017-09" db="EMBL/GenBank/DDBJ databases">
        <authorList>
            <person name="Varghese N."/>
            <person name="Submissions S."/>
        </authorList>
    </citation>
    <scope>NUCLEOTIDE SEQUENCE [LARGE SCALE GENOMIC DNA]</scope>
    <source>
        <strain evidence="2">DSM 25885</strain>
    </source>
</reference>
<keyword evidence="2" id="KW-1185">Reference proteome</keyword>
<dbReference type="AlphaFoldDB" id="A0A285MQV7"/>
<dbReference type="OrthoDB" id="790983at2"/>
<protein>
    <submittedName>
        <fullName evidence="1">RteC protein</fullName>
    </submittedName>
</protein>
<evidence type="ECO:0000313" key="2">
    <source>
        <dbReference type="Proteomes" id="UP000219048"/>
    </source>
</evidence>
<evidence type="ECO:0000313" key="1">
    <source>
        <dbReference type="EMBL" id="SNY99528.1"/>
    </source>
</evidence>
<name>A0A285MQV7_9FLAO</name>
<gene>
    <name evidence="1" type="ORF">SAMN06265377_1338</name>
</gene>